<name>A0A438JUY4_VITVI</name>
<evidence type="ECO:0000259" key="1">
    <source>
        <dbReference type="Pfam" id="PF25968"/>
    </source>
</evidence>
<dbReference type="Proteomes" id="UP000288805">
    <property type="component" value="Unassembled WGS sequence"/>
</dbReference>
<dbReference type="PANTHER" id="PTHR12741">
    <property type="entry name" value="LYST-INTERACTING PROTEIN LIP5 DOPAMINE RESPONSIVE PROTEIN DRG-1"/>
    <property type="match status" value="1"/>
</dbReference>
<proteinExistence type="predicted"/>
<dbReference type="PANTHER" id="PTHR12741:SF48">
    <property type="entry name" value="1,3-BETA-GLUCAN SYNTHASE COMPONENT FKS1-RELATED"/>
    <property type="match status" value="1"/>
</dbReference>
<dbReference type="EMBL" id="QGNW01001249">
    <property type="protein sequence ID" value="RVW48573.1"/>
    <property type="molecule type" value="Genomic_DNA"/>
</dbReference>
<dbReference type="InterPro" id="IPR058851">
    <property type="entry name" value="CALS1_helical"/>
</dbReference>
<evidence type="ECO:0000313" key="3">
    <source>
        <dbReference type="EMBL" id="RVX12767.1"/>
    </source>
</evidence>
<dbReference type="EMBL" id="QGNW01000026">
    <property type="protein sequence ID" value="RVX12767.1"/>
    <property type="molecule type" value="Genomic_DNA"/>
</dbReference>
<organism evidence="3 4">
    <name type="scientific">Vitis vinifera</name>
    <name type="common">Grape</name>
    <dbReference type="NCBI Taxonomy" id="29760"/>
    <lineage>
        <taxon>Eukaryota</taxon>
        <taxon>Viridiplantae</taxon>
        <taxon>Streptophyta</taxon>
        <taxon>Embryophyta</taxon>
        <taxon>Tracheophyta</taxon>
        <taxon>Spermatophyta</taxon>
        <taxon>Magnoliopsida</taxon>
        <taxon>eudicotyledons</taxon>
        <taxon>Gunneridae</taxon>
        <taxon>Pentapetalae</taxon>
        <taxon>rosids</taxon>
        <taxon>Vitales</taxon>
        <taxon>Vitaceae</taxon>
        <taxon>Viteae</taxon>
        <taxon>Vitis</taxon>
    </lineage>
</organism>
<gene>
    <name evidence="3" type="primary">CALS3_5</name>
    <name evidence="2" type="synonym">CALS3_3</name>
    <name evidence="3" type="ORF">CK203_009931</name>
    <name evidence="2" type="ORF">CK203_089936</name>
</gene>
<dbReference type="Pfam" id="PF25968">
    <property type="entry name" value="CALS1"/>
    <property type="match status" value="1"/>
</dbReference>
<dbReference type="AlphaFoldDB" id="A0A438JUY4"/>
<feature type="domain" description="Callose synthase helical" evidence="1">
    <location>
        <begin position="120"/>
        <end position="308"/>
    </location>
</feature>
<evidence type="ECO:0000313" key="2">
    <source>
        <dbReference type="EMBL" id="RVW48573.1"/>
    </source>
</evidence>
<sequence length="349" mass="40110">MPTKRKMATVRNMGMLTTTMTTIRTLGMLRSRFQSLPGAFNACLIPEEKSEPKKKGLKATFSRNFAQIPSNKEKEAARFAQLWNKIITSFRAEDLISDREMDLLLVPYWADRDLELIQWPPFLLASKIPIALDMAKDSNGKDKELKKRIENDNYMSCAVRECYASFRNIIKFLVRGDREKEVIECIFSEVDRHIEAGDLIREFKMSALPSLYDHFVKLIGYLLENKQEDRDQVVILFQDMLEVVTRDIMMEDNVSSLVDTGGPGYEGMTSLEQHSQLFASSGAIKFPILPSSEAWKEKIKRLYLLLTVKESAMDVPSNLEARRRISFFSNSLFMDMPIAPKVRNMLSFS</sequence>
<comment type="caution">
    <text evidence="3">The sequence shown here is derived from an EMBL/GenBank/DDBJ whole genome shotgun (WGS) entry which is preliminary data.</text>
</comment>
<protein>
    <submittedName>
        <fullName evidence="3">Callose synthase 3</fullName>
    </submittedName>
</protein>
<accession>A0A438JUY4</accession>
<evidence type="ECO:0000313" key="4">
    <source>
        <dbReference type="Proteomes" id="UP000288805"/>
    </source>
</evidence>
<reference evidence="3 4" key="1">
    <citation type="journal article" date="2018" name="PLoS Genet.">
        <title>Population sequencing reveals clonal diversity and ancestral inbreeding in the grapevine cultivar Chardonnay.</title>
        <authorList>
            <person name="Roach M.J."/>
            <person name="Johnson D.L."/>
            <person name="Bohlmann J."/>
            <person name="van Vuuren H.J."/>
            <person name="Jones S.J."/>
            <person name="Pretorius I.S."/>
            <person name="Schmidt S.A."/>
            <person name="Borneman A.R."/>
        </authorList>
    </citation>
    <scope>NUCLEOTIDE SEQUENCE [LARGE SCALE GENOMIC DNA]</scope>
    <source>
        <strain evidence="4">cv. Chardonnay</strain>
        <strain evidence="3">I10V1</strain>
        <tissue evidence="3">Leaf</tissue>
    </source>
</reference>